<name>A0A9D2WPD7_9FIRM</name>
<comment type="caution">
    <text evidence="3">The sequence shown here is derived from an EMBL/GenBank/DDBJ whole genome shotgun (WGS) entry which is preliminary data.</text>
</comment>
<dbReference type="AlphaFoldDB" id="A0A9D2WPD7"/>
<gene>
    <name evidence="3" type="ORF">SPSYN_01055</name>
</gene>
<protein>
    <submittedName>
        <fullName evidence="3">MacB-like periplasmic core domain protein</fullName>
    </submittedName>
</protein>
<evidence type="ECO:0000256" key="1">
    <source>
        <dbReference type="SAM" id="Phobius"/>
    </source>
</evidence>
<dbReference type="Proteomes" id="UP000798488">
    <property type="component" value="Unassembled WGS sequence"/>
</dbReference>
<feature type="transmembrane region" description="Helical" evidence="1">
    <location>
        <begin position="209"/>
        <end position="230"/>
    </location>
</feature>
<feature type="transmembrane region" description="Helical" evidence="1">
    <location>
        <begin position="258"/>
        <end position="277"/>
    </location>
</feature>
<dbReference type="EMBL" id="LSRS01000003">
    <property type="protein sequence ID" value="KAF1084919.1"/>
    <property type="molecule type" value="Genomic_DNA"/>
</dbReference>
<accession>A0A9D2WPD7</accession>
<evidence type="ECO:0000313" key="3">
    <source>
        <dbReference type="EMBL" id="KAF1084919.1"/>
    </source>
</evidence>
<feature type="transmembrane region" description="Helical" evidence="1">
    <location>
        <begin position="317"/>
        <end position="334"/>
    </location>
</feature>
<keyword evidence="4" id="KW-1185">Reference proteome</keyword>
<feature type="domain" description="MacB-like periplasmic core" evidence="2">
    <location>
        <begin position="6"/>
        <end position="162"/>
    </location>
</feature>
<dbReference type="Pfam" id="PF12704">
    <property type="entry name" value="MacB_PCD"/>
    <property type="match status" value="1"/>
</dbReference>
<sequence length="340" mass="37025">MPRINLAVIALTICGAALIALLVLGMAAQGNENLFFACPQVNEAVSIEKADETEAKLTYEIVDTVRVKAAVNIDARQIGTNHFYNDIMGYAMTSGSFFTLNAQQEKRKVAVLNETLAMESFGTFDIAGNQISLNNEMYVIVGVIKDNKEETAVYVPAILTNTSISNFIEVIETEEETLANLKSLGVSQNSFYLANLGEFAKVIKSKFALAWWLIALVVSCFLSIKGVKVIGESVRKVKRLYKEEYLGEVIKSCEVQKIMLFAIGALMGIGIGIYAMLQSAQIFLSWSKYANALEGISTLAFGGKISALQKLSLYSDSAFAFFIGGVGIGIIGAFRHKQNV</sequence>
<keyword evidence="1" id="KW-0812">Transmembrane</keyword>
<organism evidence="3 4">
    <name type="scientific">Sporotomaculum syntrophicum</name>
    <dbReference type="NCBI Taxonomy" id="182264"/>
    <lineage>
        <taxon>Bacteria</taxon>
        <taxon>Bacillati</taxon>
        <taxon>Bacillota</taxon>
        <taxon>Clostridia</taxon>
        <taxon>Eubacteriales</taxon>
        <taxon>Desulfallaceae</taxon>
        <taxon>Sporotomaculum</taxon>
    </lineage>
</organism>
<keyword evidence="1" id="KW-1133">Transmembrane helix</keyword>
<dbReference type="InterPro" id="IPR025857">
    <property type="entry name" value="MacB_PCD"/>
</dbReference>
<dbReference type="RefSeq" id="WP_161821462.1">
    <property type="nucleotide sequence ID" value="NZ_LSRS01000003.1"/>
</dbReference>
<keyword evidence="1" id="KW-0472">Membrane</keyword>
<dbReference type="OrthoDB" id="1840461at2"/>
<evidence type="ECO:0000313" key="4">
    <source>
        <dbReference type="Proteomes" id="UP000798488"/>
    </source>
</evidence>
<reference evidence="3" key="1">
    <citation type="submission" date="2016-02" db="EMBL/GenBank/DDBJ databases">
        <title>Draft Genome Sequence of Sporotomaculum syntrophicum Strain FB, a Syntrophic Benzoate Degrader.</title>
        <authorList>
            <person name="Nobu M.K."/>
            <person name="Narihiro T."/>
            <person name="Qiu Y.-L."/>
            <person name="Ohashi A."/>
            <person name="Liu W.-T."/>
            <person name="Yuji S."/>
        </authorList>
    </citation>
    <scope>NUCLEOTIDE SEQUENCE</scope>
    <source>
        <strain evidence="3">FB</strain>
    </source>
</reference>
<evidence type="ECO:0000259" key="2">
    <source>
        <dbReference type="Pfam" id="PF12704"/>
    </source>
</evidence>
<proteinExistence type="predicted"/>